<gene>
    <name evidence="1" type="ORF">ZOD2009_14831</name>
</gene>
<proteinExistence type="predicted"/>
<dbReference type="eggNOG" id="ENOG502N5AY">
    <property type="taxonomic scope" value="Archaea"/>
</dbReference>
<evidence type="ECO:0000313" key="1">
    <source>
        <dbReference type="EMBL" id="EFW91391.1"/>
    </source>
</evidence>
<dbReference type="EMBL" id="AEMG01000015">
    <property type="protein sequence ID" value="EFW91391.1"/>
    <property type="molecule type" value="Genomic_DNA"/>
</dbReference>
<name>E7QVX8_HALPU</name>
<reference evidence="1 2" key="1">
    <citation type="journal article" date="2014" name="ISME J.">
        <title>Trehalose/2-sulfotrehalose biosynthesis and glycine-betaine uptake are widely spread mechanisms for osmoadaptation in the Halobacteriales.</title>
        <authorList>
            <person name="Youssef N.H."/>
            <person name="Savage-Ashlock K.N."/>
            <person name="McCully A.L."/>
            <person name="Luedtke B."/>
            <person name="Shaw E.I."/>
            <person name="Hoff W.D."/>
            <person name="Elshahed M.S."/>
        </authorList>
    </citation>
    <scope>NUCLEOTIDE SEQUENCE [LARGE SCALE GENOMIC DNA]</scope>
    <source>
        <strain evidence="1 2">DX253</strain>
    </source>
</reference>
<dbReference type="STRING" id="797209.GCA_000376445_03476"/>
<comment type="caution">
    <text evidence="1">The sequence shown here is derived from an EMBL/GenBank/DDBJ whole genome shotgun (WGS) entry which is preliminary data.</text>
</comment>
<sequence>MSRARHAAIGAAIGGAIGGFISRNAASTGGAIGAFVGAMVGETRVTARSRIDRVRERGQKRVERPKP</sequence>
<dbReference type="PATRIC" id="fig|797209.4.peg.2924"/>
<protein>
    <submittedName>
        <fullName evidence="1">Uncharacterized protein</fullName>
    </submittedName>
</protein>
<dbReference type="Proteomes" id="UP000003751">
    <property type="component" value="Unassembled WGS sequence"/>
</dbReference>
<organism evidence="1 2">
    <name type="scientific">Haladaptatus paucihalophilus DX253</name>
    <dbReference type="NCBI Taxonomy" id="797209"/>
    <lineage>
        <taxon>Archaea</taxon>
        <taxon>Methanobacteriati</taxon>
        <taxon>Methanobacteriota</taxon>
        <taxon>Stenosarchaea group</taxon>
        <taxon>Halobacteria</taxon>
        <taxon>Halobacteriales</taxon>
        <taxon>Haladaptataceae</taxon>
        <taxon>Haladaptatus</taxon>
    </lineage>
</organism>
<evidence type="ECO:0000313" key="2">
    <source>
        <dbReference type="Proteomes" id="UP000003751"/>
    </source>
</evidence>
<accession>E7QVX8</accession>
<dbReference type="AlphaFoldDB" id="E7QVX8"/>